<dbReference type="InterPro" id="IPR058625">
    <property type="entry name" value="MdtA-like_BSH"/>
</dbReference>
<sequence length="352" mass="38560">MGSSGKVSPLLIGIVLLAAFLVFINWPQQQEETVNGPRKTPVKVAQVKQQAFPIVIEALGTARANESVTLTAQETELVVDIKFDDGQYVEAGQLLVQFDDKEERARVNELEVNLNEAKRQLARISNLKKESAASEQLFDEQQARVNAMQAQLEVLNAQLNELQIRAPFSGQLGIREISVGSLVRPADVITTLDDVSVVKVNFSVSESHLASLRTGLSVEASSVAYPGERFNGTISSIDSRIDPVTRSILVRAAIDNSEKKLRPGMLLQITLEKRVLDALVVPEKALVPNEDKQLVYVLNGDSVTETEVKIGERRPGFVQIVSGLEAGQRVVVDGTLRVRDQSSVNVLNDDEE</sequence>
<dbReference type="Pfam" id="PF25917">
    <property type="entry name" value="BSH_RND"/>
    <property type="match status" value="1"/>
</dbReference>
<keyword evidence="8" id="KW-1185">Reference proteome</keyword>
<keyword evidence="3" id="KW-1133">Transmembrane helix</keyword>
<keyword evidence="3" id="KW-0812">Transmembrane</keyword>
<evidence type="ECO:0000259" key="6">
    <source>
        <dbReference type="Pfam" id="PF25989"/>
    </source>
</evidence>
<dbReference type="Pfam" id="PF25989">
    <property type="entry name" value="YknX_C"/>
    <property type="match status" value="1"/>
</dbReference>
<dbReference type="Gene3D" id="2.40.420.20">
    <property type="match status" value="1"/>
</dbReference>
<dbReference type="InterPro" id="IPR058637">
    <property type="entry name" value="YknX-like_C"/>
</dbReference>
<protein>
    <submittedName>
        <fullName evidence="7">Efflux RND transporter periplasmic adaptor subunit</fullName>
    </submittedName>
</protein>
<evidence type="ECO:0000313" key="7">
    <source>
        <dbReference type="EMBL" id="RPJ65984.1"/>
    </source>
</evidence>
<dbReference type="Proteomes" id="UP000275281">
    <property type="component" value="Unassembled WGS sequence"/>
</dbReference>
<feature type="transmembrane region" description="Helical" evidence="3">
    <location>
        <begin position="7"/>
        <end position="26"/>
    </location>
</feature>
<dbReference type="SUPFAM" id="SSF111369">
    <property type="entry name" value="HlyD-like secretion proteins"/>
    <property type="match status" value="1"/>
</dbReference>
<proteinExistence type="inferred from homology"/>
<evidence type="ECO:0000259" key="4">
    <source>
        <dbReference type="Pfam" id="PF25917"/>
    </source>
</evidence>
<dbReference type="Pfam" id="PF25954">
    <property type="entry name" value="Beta-barrel_RND_2"/>
    <property type="match status" value="1"/>
</dbReference>
<name>A0A3N5Z657_9ALTE</name>
<dbReference type="GO" id="GO:1990281">
    <property type="term" value="C:efflux pump complex"/>
    <property type="evidence" value="ECO:0007669"/>
    <property type="project" value="TreeGrafter"/>
</dbReference>
<feature type="domain" description="YknX-like C-terminal permuted SH3-like" evidence="6">
    <location>
        <begin position="278"/>
        <end position="345"/>
    </location>
</feature>
<reference evidence="7 8" key="1">
    <citation type="submission" date="2018-11" db="EMBL/GenBank/DDBJ databases">
        <authorList>
            <person name="Ye M.-Q."/>
            <person name="Du Z.-J."/>
        </authorList>
    </citation>
    <scope>NUCLEOTIDE SEQUENCE [LARGE SCALE GENOMIC DNA]</scope>
    <source>
        <strain evidence="7 8">U0105</strain>
    </source>
</reference>
<organism evidence="7 8">
    <name type="scientific">Alteromonas sediminis</name>
    <dbReference type="NCBI Taxonomy" id="2259342"/>
    <lineage>
        <taxon>Bacteria</taxon>
        <taxon>Pseudomonadati</taxon>
        <taxon>Pseudomonadota</taxon>
        <taxon>Gammaproteobacteria</taxon>
        <taxon>Alteromonadales</taxon>
        <taxon>Alteromonadaceae</taxon>
        <taxon>Alteromonas/Salinimonas group</taxon>
        <taxon>Alteromonas</taxon>
    </lineage>
</organism>
<gene>
    <name evidence="7" type="ORF">DRW07_14350</name>
</gene>
<accession>A0A3N5Z657</accession>
<keyword evidence="2" id="KW-0175">Coiled coil</keyword>
<comment type="caution">
    <text evidence="7">The sequence shown here is derived from an EMBL/GenBank/DDBJ whole genome shotgun (WGS) entry which is preliminary data.</text>
</comment>
<dbReference type="GO" id="GO:0015562">
    <property type="term" value="F:efflux transmembrane transporter activity"/>
    <property type="evidence" value="ECO:0007669"/>
    <property type="project" value="TreeGrafter"/>
</dbReference>
<dbReference type="AlphaFoldDB" id="A0A3N5Z657"/>
<feature type="domain" description="Multidrug resistance protein MdtA-like barrel-sandwich hybrid" evidence="4">
    <location>
        <begin position="67"/>
        <end position="187"/>
    </location>
</feature>
<evidence type="ECO:0000256" key="2">
    <source>
        <dbReference type="SAM" id="Coils"/>
    </source>
</evidence>
<dbReference type="EMBL" id="RPOK01000004">
    <property type="protein sequence ID" value="RPJ65984.1"/>
    <property type="molecule type" value="Genomic_DNA"/>
</dbReference>
<feature type="coiled-coil region" evidence="2">
    <location>
        <begin position="100"/>
        <end position="165"/>
    </location>
</feature>
<dbReference type="PANTHER" id="PTHR30469">
    <property type="entry name" value="MULTIDRUG RESISTANCE PROTEIN MDTA"/>
    <property type="match status" value="1"/>
</dbReference>
<evidence type="ECO:0000256" key="1">
    <source>
        <dbReference type="ARBA" id="ARBA00009477"/>
    </source>
</evidence>
<dbReference type="Gene3D" id="2.40.30.170">
    <property type="match status" value="1"/>
</dbReference>
<dbReference type="Gene3D" id="1.10.287.470">
    <property type="entry name" value="Helix hairpin bin"/>
    <property type="match status" value="1"/>
</dbReference>
<dbReference type="NCBIfam" id="TIGR01730">
    <property type="entry name" value="RND_mfp"/>
    <property type="match status" value="1"/>
</dbReference>
<dbReference type="InterPro" id="IPR058792">
    <property type="entry name" value="Beta-barrel_RND_2"/>
</dbReference>
<dbReference type="PANTHER" id="PTHR30469:SF16">
    <property type="entry name" value="HAE1 FAMILY EFFLUX PUMP MFP COMPONENT"/>
    <property type="match status" value="1"/>
</dbReference>
<dbReference type="FunFam" id="2.40.30.170:FF:000010">
    <property type="entry name" value="Efflux RND transporter periplasmic adaptor subunit"/>
    <property type="match status" value="1"/>
</dbReference>
<keyword evidence="3" id="KW-0472">Membrane</keyword>
<dbReference type="RefSeq" id="WP_124028615.1">
    <property type="nucleotide sequence ID" value="NZ_JBHRSN010000007.1"/>
</dbReference>
<dbReference type="Gene3D" id="2.40.50.100">
    <property type="match status" value="1"/>
</dbReference>
<evidence type="ECO:0000259" key="5">
    <source>
        <dbReference type="Pfam" id="PF25954"/>
    </source>
</evidence>
<evidence type="ECO:0000256" key="3">
    <source>
        <dbReference type="SAM" id="Phobius"/>
    </source>
</evidence>
<dbReference type="InterPro" id="IPR006143">
    <property type="entry name" value="RND_pump_MFP"/>
</dbReference>
<comment type="similarity">
    <text evidence="1">Belongs to the membrane fusion protein (MFP) (TC 8.A.1) family.</text>
</comment>
<evidence type="ECO:0000313" key="8">
    <source>
        <dbReference type="Proteomes" id="UP000275281"/>
    </source>
</evidence>
<feature type="domain" description="CusB-like beta-barrel" evidence="5">
    <location>
        <begin position="200"/>
        <end position="273"/>
    </location>
</feature>
<dbReference type="OrthoDB" id="9806939at2"/>